<dbReference type="InterPro" id="IPR001708">
    <property type="entry name" value="YidC/ALB3/OXA1/COX18"/>
</dbReference>
<evidence type="ECO:0000256" key="10">
    <source>
        <dbReference type="ARBA" id="ARBA00023186"/>
    </source>
</evidence>
<dbReference type="Pfam" id="PF14849">
    <property type="entry name" value="YidC_periplas"/>
    <property type="match status" value="1"/>
</dbReference>
<evidence type="ECO:0000256" key="1">
    <source>
        <dbReference type="ARBA" id="ARBA00004429"/>
    </source>
</evidence>
<dbReference type="EMBL" id="FOXQ01000009">
    <property type="protein sequence ID" value="SFQ32887.1"/>
    <property type="molecule type" value="Genomic_DNA"/>
</dbReference>
<feature type="transmembrane region" description="Helical" evidence="13">
    <location>
        <begin position="358"/>
        <end position="383"/>
    </location>
</feature>
<dbReference type="CDD" id="cd20070">
    <property type="entry name" value="5TM_YidC_Alb3"/>
    <property type="match status" value="1"/>
</dbReference>
<feature type="domain" description="Membrane insertase YidC N-terminal" evidence="15">
    <location>
        <begin position="88"/>
        <end position="350"/>
    </location>
</feature>
<keyword evidence="10 13" id="KW-0143">Chaperone</keyword>
<reference evidence="16 17" key="1">
    <citation type="submission" date="2016-10" db="EMBL/GenBank/DDBJ databases">
        <authorList>
            <person name="de Groot N.N."/>
        </authorList>
    </citation>
    <scope>NUCLEOTIDE SEQUENCE [LARGE SCALE GENOMIC DNA]</scope>
    <source>
        <strain evidence="16 17">DSM 28286</strain>
    </source>
</reference>
<evidence type="ECO:0000256" key="6">
    <source>
        <dbReference type="ARBA" id="ARBA00022692"/>
    </source>
</evidence>
<dbReference type="NCBIfam" id="NF002356">
    <property type="entry name" value="PRK01318.2-3"/>
    <property type="match status" value="1"/>
</dbReference>
<keyword evidence="5 13" id="KW-1003">Cell membrane</keyword>
<evidence type="ECO:0000256" key="11">
    <source>
        <dbReference type="ARBA" id="ARBA00033245"/>
    </source>
</evidence>
<sequence>MKDKNTIIGVVILAILFFVFFWYTNKQQQAYLTHQKHIQDSLRIDSINKITPEQRAALKLDSLRADSIGKTNSAGNFAKAASIPEQLVTVENDVLKAVFTTKGGAIKYVELKQYNSQTGGKVVLGESDKDGISYAINTGANKSASTTEMDFVAEKPVTNADGSQTVQFKLIDSAGAGIIHQYTIKKGSYLIDWNISLAGAQNLITNNTLNFHFVSQLMQVEKSADYERRMSNVCFSEGNDFDYISSKTEHKFEKPVQWVSAAQQFFNVALIAKDNFKGGEVHWARSTDTTQVIGLVDATLQMQVPASANINIPMQLYFGPNDYKALQNAAPEMDGIVNLGRDFYAFVRPINKYIIMPVFNFFAGFISVYGWVIALLTIFIRLITSPLVYKSYKSGARMKLLRPELDELRKKFGKDQQGFAMEQMKLFREAGANPLGGCLPLLLQIPIFFALYSFFNSNISLRGQPFLWSDDLSTYDILVQFGSKIFIIGDHISLFALLAVATSFLISIYNMNMTPQDPNNPMLKYMPYVYPIFMLLFFNSLPAALTWYYTVSNLITLGIQFVIQNYILDHDKILADMHERRKAPKKVKQKSKWQEQYEKMLEAQKKVQQMKDQQKNKK</sequence>
<evidence type="ECO:0000256" key="5">
    <source>
        <dbReference type="ARBA" id="ARBA00022475"/>
    </source>
</evidence>
<feature type="domain" description="Membrane insertase YidC/Oxa/ALB C-terminal" evidence="14">
    <location>
        <begin position="369"/>
        <end position="565"/>
    </location>
</feature>
<dbReference type="RefSeq" id="WP_090659880.1">
    <property type="nucleotide sequence ID" value="NZ_FOXQ01000009.1"/>
</dbReference>
<evidence type="ECO:0000313" key="16">
    <source>
        <dbReference type="EMBL" id="SFQ32887.1"/>
    </source>
</evidence>
<evidence type="ECO:0000256" key="4">
    <source>
        <dbReference type="ARBA" id="ARBA00022448"/>
    </source>
</evidence>
<feature type="transmembrane region" description="Helical" evidence="13">
    <location>
        <begin position="528"/>
        <end position="549"/>
    </location>
</feature>
<dbReference type="AlphaFoldDB" id="A0A1I5XME3"/>
<keyword evidence="17" id="KW-1185">Reference proteome</keyword>
<evidence type="ECO:0000256" key="3">
    <source>
        <dbReference type="ARBA" id="ARBA00015325"/>
    </source>
</evidence>
<evidence type="ECO:0000256" key="2">
    <source>
        <dbReference type="ARBA" id="ARBA00010527"/>
    </source>
</evidence>
<comment type="subunit">
    <text evidence="13">Interacts with the Sec translocase complex via SecD. Specifically interacts with transmembrane segments of nascent integral membrane proteins during membrane integration.</text>
</comment>
<dbReference type="InterPro" id="IPR047196">
    <property type="entry name" value="YidC_ALB_C"/>
</dbReference>
<feature type="transmembrane region" description="Helical" evidence="13">
    <location>
        <begin position="6"/>
        <end position="24"/>
    </location>
</feature>
<dbReference type="OrthoDB" id="9780552at2"/>
<evidence type="ECO:0000256" key="7">
    <source>
        <dbReference type="ARBA" id="ARBA00022927"/>
    </source>
</evidence>
<comment type="similarity">
    <text evidence="2 13">Belongs to the OXA1/ALB3/YidC family. Type 1 subfamily.</text>
</comment>
<evidence type="ECO:0000256" key="12">
    <source>
        <dbReference type="ARBA" id="ARBA00033342"/>
    </source>
</evidence>
<keyword evidence="9 13" id="KW-0472">Membrane</keyword>
<dbReference type="GO" id="GO:0005886">
    <property type="term" value="C:plasma membrane"/>
    <property type="evidence" value="ECO:0007669"/>
    <property type="project" value="UniProtKB-SubCell"/>
</dbReference>
<dbReference type="InterPro" id="IPR028053">
    <property type="entry name" value="Membr_insert_YidC_N"/>
</dbReference>
<dbReference type="GO" id="GO:0051205">
    <property type="term" value="P:protein insertion into membrane"/>
    <property type="evidence" value="ECO:0007669"/>
    <property type="project" value="TreeGrafter"/>
</dbReference>
<feature type="transmembrane region" description="Helical" evidence="13">
    <location>
        <begin position="485"/>
        <end position="508"/>
    </location>
</feature>
<gene>
    <name evidence="13" type="primary">yidC</name>
    <name evidence="16" type="ORF">SAMN05444277_10933</name>
</gene>
<dbReference type="STRING" id="1465490.SAMN05444277_10933"/>
<dbReference type="Pfam" id="PF02096">
    <property type="entry name" value="60KD_IMP"/>
    <property type="match status" value="1"/>
</dbReference>
<keyword evidence="8 13" id="KW-1133">Transmembrane helix</keyword>
<comment type="subcellular location">
    <subcellularLocation>
        <location evidence="1">Cell inner membrane</location>
        <topology evidence="1">Multi-pass membrane protein</topology>
    </subcellularLocation>
    <subcellularLocation>
        <location evidence="13">Cell membrane</location>
        <topology evidence="13">Multi-pass membrane protein</topology>
    </subcellularLocation>
</comment>
<evidence type="ECO:0000256" key="9">
    <source>
        <dbReference type="ARBA" id="ARBA00023136"/>
    </source>
</evidence>
<name>A0A1I5XME3_9BACT</name>
<dbReference type="GO" id="GO:0032977">
    <property type="term" value="F:membrane insertase activity"/>
    <property type="evidence" value="ECO:0007669"/>
    <property type="project" value="InterPro"/>
</dbReference>
<dbReference type="Proteomes" id="UP000199031">
    <property type="component" value="Unassembled WGS sequence"/>
</dbReference>
<dbReference type="PRINTS" id="PR00701">
    <property type="entry name" value="60KDINNERMP"/>
</dbReference>
<proteinExistence type="inferred from homology"/>
<keyword evidence="6 13" id="KW-0812">Transmembrane</keyword>
<dbReference type="InterPro" id="IPR038221">
    <property type="entry name" value="YidC_periplasmic_sf"/>
</dbReference>
<dbReference type="InterPro" id="IPR019998">
    <property type="entry name" value="Membr_insert_YidC"/>
</dbReference>
<organism evidence="16 17">
    <name type="scientific">Parafilimonas terrae</name>
    <dbReference type="NCBI Taxonomy" id="1465490"/>
    <lineage>
        <taxon>Bacteria</taxon>
        <taxon>Pseudomonadati</taxon>
        <taxon>Bacteroidota</taxon>
        <taxon>Chitinophagia</taxon>
        <taxon>Chitinophagales</taxon>
        <taxon>Chitinophagaceae</taxon>
        <taxon>Parafilimonas</taxon>
    </lineage>
</organism>
<dbReference type="GO" id="GO:0015031">
    <property type="term" value="P:protein transport"/>
    <property type="evidence" value="ECO:0007669"/>
    <property type="project" value="UniProtKB-KW"/>
</dbReference>
<dbReference type="InterPro" id="IPR028055">
    <property type="entry name" value="YidC/Oxa/ALB_C"/>
</dbReference>
<dbReference type="CDD" id="cd19961">
    <property type="entry name" value="EcYidC-like_peri"/>
    <property type="match status" value="1"/>
</dbReference>
<comment type="function">
    <text evidence="13">Required for the insertion and/or proper folding and/or complex formation of integral membrane proteins into the membrane. Involved in integration of membrane proteins that insert both dependently and independently of the Sec translocase complex, as well as at least some lipoproteins. Aids folding of multispanning membrane proteins.</text>
</comment>
<evidence type="ECO:0000256" key="13">
    <source>
        <dbReference type="HAMAP-Rule" id="MF_01810"/>
    </source>
</evidence>
<dbReference type="HAMAP" id="MF_01810">
    <property type="entry name" value="YidC_type1"/>
    <property type="match status" value="1"/>
</dbReference>
<accession>A0A1I5XME3</accession>
<protein>
    <recommendedName>
        <fullName evidence="3 13">Membrane protein insertase YidC</fullName>
    </recommendedName>
    <alternativeName>
        <fullName evidence="12 13">Foldase YidC</fullName>
    </alternativeName>
    <alternativeName>
        <fullName evidence="11 13">Membrane integrase YidC</fullName>
    </alternativeName>
    <alternativeName>
        <fullName evidence="13">Membrane protein YidC</fullName>
    </alternativeName>
</protein>
<evidence type="ECO:0000313" key="17">
    <source>
        <dbReference type="Proteomes" id="UP000199031"/>
    </source>
</evidence>
<evidence type="ECO:0000259" key="14">
    <source>
        <dbReference type="Pfam" id="PF02096"/>
    </source>
</evidence>
<dbReference type="NCBIfam" id="TIGR03592">
    <property type="entry name" value="yidC_oxa1_cterm"/>
    <property type="match status" value="1"/>
</dbReference>
<dbReference type="Gene3D" id="2.70.98.90">
    <property type="match status" value="1"/>
</dbReference>
<dbReference type="PANTHER" id="PTHR12428:SF65">
    <property type="entry name" value="CYTOCHROME C OXIDASE ASSEMBLY PROTEIN COX18, MITOCHONDRIAL"/>
    <property type="match status" value="1"/>
</dbReference>
<evidence type="ECO:0000259" key="15">
    <source>
        <dbReference type="Pfam" id="PF14849"/>
    </source>
</evidence>
<dbReference type="PANTHER" id="PTHR12428">
    <property type="entry name" value="OXA1"/>
    <property type="match status" value="1"/>
</dbReference>
<keyword evidence="7 13" id="KW-0653">Protein transport</keyword>
<evidence type="ECO:0000256" key="8">
    <source>
        <dbReference type="ARBA" id="ARBA00022989"/>
    </source>
</evidence>
<keyword evidence="4 13" id="KW-0813">Transport</keyword>
<dbReference type="NCBIfam" id="TIGR03593">
    <property type="entry name" value="yidC_nterm"/>
    <property type="match status" value="1"/>
</dbReference>
<feature type="transmembrane region" description="Helical" evidence="13">
    <location>
        <begin position="434"/>
        <end position="455"/>
    </location>
</feature>